<dbReference type="EMBL" id="MNCJ02000316">
    <property type="protein sequence ID" value="KAF5822311.1"/>
    <property type="molecule type" value="Genomic_DNA"/>
</dbReference>
<accession>A0A9K3JVA5</accession>
<proteinExistence type="predicted"/>
<gene>
    <name evidence="1" type="ORF">HanXRQr2_Chr01g0024961</name>
</gene>
<dbReference type="Proteomes" id="UP000215914">
    <property type="component" value="Unassembled WGS sequence"/>
</dbReference>
<organism evidence="1 2">
    <name type="scientific">Helianthus annuus</name>
    <name type="common">Common sunflower</name>
    <dbReference type="NCBI Taxonomy" id="4232"/>
    <lineage>
        <taxon>Eukaryota</taxon>
        <taxon>Viridiplantae</taxon>
        <taxon>Streptophyta</taxon>
        <taxon>Embryophyta</taxon>
        <taxon>Tracheophyta</taxon>
        <taxon>Spermatophyta</taxon>
        <taxon>Magnoliopsida</taxon>
        <taxon>eudicotyledons</taxon>
        <taxon>Gunneridae</taxon>
        <taxon>Pentapetalae</taxon>
        <taxon>asterids</taxon>
        <taxon>campanulids</taxon>
        <taxon>Asterales</taxon>
        <taxon>Asteraceae</taxon>
        <taxon>Asteroideae</taxon>
        <taxon>Heliantheae alliance</taxon>
        <taxon>Heliantheae</taxon>
        <taxon>Helianthus</taxon>
    </lineage>
</organism>
<evidence type="ECO:0000313" key="2">
    <source>
        <dbReference type="Proteomes" id="UP000215914"/>
    </source>
</evidence>
<reference evidence="1" key="1">
    <citation type="journal article" date="2017" name="Nature">
        <title>The sunflower genome provides insights into oil metabolism, flowering and Asterid evolution.</title>
        <authorList>
            <person name="Badouin H."/>
            <person name="Gouzy J."/>
            <person name="Grassa C.J."/>
            <person name="Murat F."/>
            <person name="Staton S.E."/>
            <person name="Cottret L."/>
            <person name="Lelandais-Briere C."/>
            <person name="Owens G.L."/>
            <person name="Carrere S."/>
            <person name="Mayjonade B."/>
            <person name="Legrand L."/>
            <person name="Gill N."/>
            <person name="Kane N.C."/>
            <person name="Bowers J.E."/>
            <person name="Hubner S."/>
            <person name="Bellec A."/>
            <person name="Berard A."/>
            <person name="Berges H."/>
            <person name="Blanchet N."/>
            <person name="Boniface M.C."/>
            <person name="Brunel D."/>
            <person name="Catrice O."/>
            <person name="Chaidir N."/>
            <person name="Claudel C."/>
            <person name="Donnadieu C."/>
            <person name="Faraut T."/>
            <person name="Fievet G."/>
            <person name="Helmstetter N."/>
            <person name="King M."/>
            <person name="Knapp S.J."/>
            <person name="Lai Z."/>
            <person name="Le Paslier M.C."/>
            <person name="Lippi Y."/>
            <person name="Lorenzon L."/>
            <person name="Mandel J.R."/>
            <person name="Marage G."/>
            <person name="Marchand G."/>
            <person name="Marquand E."/>
            <person name="Bret-Mestries E."/>
            <person name="Morien E."/>
            <person name="Nambeesan S."/>
            <person name="Nguyen T."/>
            <person name="Pegot-Espagnet P."/>
            <person name="Pouilly N."/>
            <person name="Raftis F."/>
            <person name="Sallet E."/>
            <person name="Schiex T."/>
            <person name="Thomas J."/>
            <person name="Vandecasteele C."/>
            <person name="Vares D."/>
            <person name="Vear F."/>
            <person name="Vautrin S."/>
            <person name="Crespi M."/>
            <person name="Mangin B."/>
            <person name="Burke J.M."/>
            <person name="Salse J."/>
            <person name="Munos S."/>
            <person name="Vincourt P."/>
            <person name="Rieseberg L.H."/>
            <person name="Langlade N.B."/>
        </authorList>
    </citation>
    <scope>NUCLEOTIDE SEQUENCE</scope>
    <source>
        <tissue evidence="1">Leaves</tissue>
    </source>
</reference>
<dbReference type="Gramene" id="mRNA:HanXRQr2_Chr01g0024961">
    <property type="protein sequence ID" value="mRNA:HanXRQr2_Chr01g0024961"/>
    <property type="gene ID" value="HanXRQr2_Chr01g0024961"/>
</dbReference>
<protein>
    <submittedName>
        <fullName evidence="1">Uncharacterized protein</fullName>
    </submittedName>
</protein>
<dbReference type="AlphaFoldDB" id="A0A9K3JVA5"/>
<comment type="caution">
    <text evidence="1">The sequence shown here is derived from an EMBL/GenBank/DDBJ whole genome shotgun (WGS) entry which is preliminary data.</text>
</comment>
<reference evidence="1" key="2">
    <citation type="submission" date="2020-06" db="EMBL/GenBank/DDBJ databases">
        <title>Helianthus annuus Genome sequencing and assembly Release 2.</title>
        <authorList>
            <person name="Gouzy J."/>
            <person name="Langlade N."/>
            <person name="Munos S."/>
        </authorList>
    </citation>
    <scope>NUCLEOTIDE SEQUENCE</scope>
    <source>
        <tissue evidence="1">Leaves</tissue>
    </source>
</reference>
<sequence length="104" mass="11778">MMLGRMSRKARPDCGKRVVEAPLWRMFCPEFKVEVEIVACVDDEEGFNRTIRNNFRLPDQAALEAVLPKKPHDDCFLMETRRRSGGLGRPCCDGCSQSACAEVK</sequence>
<name>A0A9K3JVA5_HELAN</name>
<keyword evidence="2" id="KW-1185">Reference proteome</keyword>
<evidence type="ECO:0000313" key="1">
    <source>
        <dbReference type="EMBL" id="KAF5822311.1"/>
    </source>
</evidence>